<evidence type="ECO:0000313" key="1">
    <source>
        <dbReference type="EMBL" id="TWU18969.1"/>
    </source>
</evidence>
<sequence length="126" mass="13972">MRTLISNLNVIRATRVSGLLCNGFGRISTVVVNLSERLAEFPWSAHPADHRERRESLWKPLYASVGSTPVDLGSDKRMCLSLQMDQTCPSLSRLWGRPQMTRFAVVPVTVSPRTANRTSKGYAAIG</sequence>
<reference evidence="1 2" key="1">
    <citation type="journal article" date="2020" name="Antonie Van Leeuwenhoek">
        <title>Rhodopirellula heiligendammensis sp. nov., Rhodopirellula pilleata sp. nov., and Rhodopirellula solitaria sp. nov. isolated from natural or artificial marine surfaces in Northern Germany and California, USA, and emended description of the genus Rhodopirellula.</title>
        <authorList>
            <person name="Kallscheuer N."/>
            <person name="Wiegand S."/>
            <person name="Jogler M."/>
            <person name="Boedeker C."/>
            <person name="Peeters S.H."/>
            <person name="Rast P."/>
            <person name="Heuer A."/>
            <person name="Jetten M.S.M."/>
            <person name="Rohde M."/>
            <person name="Jogler C."/>
        </authorList>
    </citation>
    <scope>NUCLEOTIDE SEQUENCE [LARGE SCALE GENOMIC DNA]</scope>
    <source>
        <strain evidence="1 2">Poly21</strain>
    </source>
</reference>
<dbReference type="EMBL" id="SJPU01000001">
    <property type="protein sequence ID" value="TWU18969.1"/>
    <property type="molecule type" value="Genomic_DNA"/>
</dbReference>
<accession>A0A5C6C886</accession>
<evidence type="ECO:0000313" key="2">
    <source>
        <dbReference type="Proteomes" id="UP000319908"/>
    </source>
</evidence>
<protein>
    <submittedName>
        <fullName evidence="1">Uncharacterized protein</fullName>
    </submittedName>
</protein>
<dbReference type="AlphaFoldDB" id="A0A5C6C886"/>
<proteinExistence type="predicted"/>
<organism evidence="1 2">
    <name type="scientific">Allorhodopirellula heiligendammensis</name>
    <dbReference type="NCBI Taxonomy" id="2714739"/>
    <lineage>
        <taxon>Bacteria</taxon>
        <taxon>Pseudomonadati</taxon>
        <taxon>Planctomycetota</taxon>
        <taxon>Planctomycetia</taxon>
        <taxon>Pirellulales</taxon>
        <taxon>Pirellulaceae</taxon>
        <taxon>Allorhodopirellula</taxon>
    </lineage>
</organism>
<keyword evidence="2" id="KW-1185">Reference proteome</keyword>
<dbReference type="OrthoDB" id="275004at2"/>
<dbReference type="RefSeq" id="WP_146405898.1">
    <property type="nucleotide sequence ID" value="NZ_SJPU01000001.1"/>
</dbReference>
<gene>
    <name evidence="1" type="ORF">Poly21_11400</name>
</gene>
<dbReference type="Proteomes" id="UP000319908">
    <property type="component" value="Unassembled WGS sequence"/>
</dbReference>
<comment type="caution">
    <text evidence="1">The sequence shown here is derived from an EMBL/GenBank/DDBJ whole genome shotgun (WGS) entry which is preliminary data.</text>
</comment>
<name>A0A5C6C886_9BACT</name>